<proteinExistence type="inferred from homology"/>
<sequence>MMKNKPIALVLLVLLIFIHNTSGSSQDDQGQLQVGFYAKTCPDAEAIIHEVVRRAVVADPRNAAILLRLHFHDCFVEGCDGSILINNDLDGELKAAGNAGVTGFDIIEDAKARLESACPAVVSCADIVALAARDAVSLSNGPFYQVPTGRRDGRISKMSLAADLPDVDDSIEVQKSKFKQKGLSHKDLVLLSGGAHTIGVTACFFMQNRLYNFASRGGSDPAIHPLFLPELKAKCPLNGDVNVRIALDRTSQFIFDDQILYNIRSGFAVIASDARLNDDHDTRQVLNSYIGGSKGSNKTGPSFKEDFTAAMVNMGKIDVKTGSKGEIRRVCSAVN</sequence>
<keyword evidence="8 19" id="KW-0732">Signal</keyword>
<dbReference type="PROSITE" id="PS00436">
    <property type="entry name" value="PEROXIDASE_2"/>
    <property type="match status" value="1"/>
</dbReference>
<feature type="domain" description="Plant heme peroxidase family profile" evidence="20">
    <location>
        <begin position="31"/>
        <end position="335"/>
    </location>
</feature>
<evidence type="ECO:0000256" key="10">
    <source>
        <dbReference type="ARBA" id="ARBA00023002"/>
    </source>
</evidence>
<keyword evidence="7 16" id="KW-0479">Metal-binding</keyword>
<feature type="binding site" description="axial binding residue" evidence="16">
    <location>
        <position position="196"/>
    </location>
    <ligand>
        <name>heme b</name>
        <dbReference type="ChEBI" id="CHEBI:60344"/>
    </ligand>
    <ligandPart>
        <name>Fe</name>
        <dbReference type="ChEBI" id="CHEBI:18248"/>
    </ligandPart>
</feature>
<feature type="site" description="Transition state stabilizer" evidence="17">
    <location>
        <position position="68"/>
    </location>
</feature>
<evidence type="ECO:0000256" key="6">
    <source>
        <dbReference type="ARBA" id="ARBA00022617"/>
    </source>
</evidence>
<comment type="subcellular location">
    <subcellularLocation>
        <location evidence="19">Secreted</location>
    </subcellularLocation>
</comment>
<dbReference type="SUPFAM" id="SSF48113">
    <property type="entry name" value="Heme-dependent peroxidases"/>
    <property type="match status" value="1"/>
</dbReference>
<feature type="binding site" evidence="16">
    <location>
        <position position="73"/>
    </location>
    <ligand>
        <name>Ca(2+)</name>
        <dbReference type="ChEBI" id="CHEBI:29108"/>
        <label>1</label>
    </ligand>
</feature>
<evidence type="ECO:0000256" key="1">
    <source>
        <dbReference type="ARBA" id="ARBA00000189"/>
    </source>
</evidence>
<feature type="active site" description="Proton acceptor" evidence="14">
    <location>
        <position position="72"/>
    </location>
</feature>
<evidence type="ECO:0000256" key="9">
    <source>
        <dbReference type="ARBA" id="ARBA00022837"/>
    </source>
</evidence>
<dbReference type="FunFam" id="1.10.520.10:FF:000008">
    <property type="entry name" value="Peroxidase"/>
    <property type="match status" value="1"/>
</dbReference>
<evidence type="ECO:0000256" key="4">
    <source>
        <dbReference type="ARBA" id="ARBA00022525"/>
    </source>
</evidence>
<dbReference type="CDD" id="cd00693">
    <property type="entry name" value="secretory_peroxidase"/>
    <property type="match status" value="1"/>
</dbReference>
<evidence type="ECO:0000256" key="12">
    <source>
        <dbReference type="ARBA" id="ARBA00023157"/>
    </source>
</evidence>
<keyword evidence="13 19" id="KW-0376">Hydrogen peroxide</keyword>
<accession>A0AAV5HX69</accession>
<keyword evidence="9 16" id="KW-0106">Calcium</keyword>
<evidence type="ECO:0000256" key="14">
    <source>
        <dbReference type="PIRSR" id="PIRSR600823-1"/>
    </source>
</evidence>
<keyword evidence="12 18" id="KW-1015">Disulfide bond</keyword>
<dbReference type="PROSITE" id="PS50873">
    <property type="entry name" value="PEROXIDASE_4"/>
    <property type="match status" value="1"/>
</dbReference>
<feature type="chain" id="PRO_5043099043" description="Peroxidase" evidence="19">
    <location>
        <begin position="24"/>
        <end position="335"/>
    </location>
</feature>
<keyword evidence="11 16" id="KW-0408">Iron</keyword>
<dbReference type="EC" id="1.11.1.7" evidence="3 19"/>
<feature type="binding site" evidence="16">
    <location>
        <position position="197"/>
    </location>
    <ligand>
        <name>Ca(2+)</name>
        <dbReference type="ChEBI" id="CHEBI:29108"/>
        <label>2</label>
    </ligand>
</feature>
<evidence type="ECO:0000256" key="5">
    <source>
        <dbReference type="ARBA" id="ARBA00022559"/>
    </source>
</evidence>
<evidence type="ECO:0000256" key="18">
    <source>
        <dbReference type="PIRSR" id="PIRSR600823-5"/>
    </source>
</evidence>
<evidence type="ECO:0000256" key="8">
    <source>
        <dbReference type="ARBA" id="ARBA00022729"/>
    </source>
</evidence>
<keyword evidence="6 19" id="KW-0349">Heme</keyword>
<dbReference type="InterPro" id="IPR010255">
    <property type="entry name" value="Haem_peroxidase_sf"/>
</dbReference>
<name>A0AAV5HX69_9ROSI</name>
<feature type="binding site" evidence="16">
    <location>
        <position position="92"/>
    </location>
    <ligand>
        <name>Ca(2+)</name>
        <dbReference type="ChEBI" id="CHEBI:29108"/>
        <label>1</label>
    </ligand>
</feature>
<dbReference type="FunFam" id="1.10.420.10:FF:000010">
    <property type="entry name" value="Peroxidase"/>
    <property type="match status" value="1"/>
</dbReference>
<dbReference type="PANTHER" id="PTHR31235">
    <property type="entry name" value="PEROXIDASE 25-RELATED"/>
    <property type="match status" value="1"/>
</dbReference>
<feature type="binding site" evidence="15">
    <location>
        <position position="165"/>
    </location>
    <ligand>
        <name>substrate</name>
    </ligand>
</feature>
<feature type="disulfide bond" evidence="18">
    <location>
        <begin position="124"/>
        <end position="331"/>
    </location>
</feature>
<dbReference type="GO" id="GO:0046872">
    <property type="term" value="F:metal ion binding"/>
    <property type="evidence" value="ECO:0007669"/>
    <property type="project" value="UniProtKB-UniRule"/>
</dbReference>
<keyword evidence="22" id="KW-1185">Reference proteome</keyword>
<comment type="catalytic activity">
    <reaction evidence="1 19">
        <text>2 a phenolic donor + H2O2 = 2 a phenolic radical donor + 2 H2O</text>
        <dbReference type="Rhea" id="RHEA:56136"/>
        <dbReference type="ChEBI" id="CHEBI:15377"/>
        <dbReference type="ChEBI" id="CHEBI:16240"/>
        <dbReference type="ChEBI" id="CHEBI:139520"/>
        <dbReference type="ChEBI" id="CHEBI:139521"/>
        <dbReference type="EC" id="1.11.1.7"/>
    </reaction>
</comment>
<feature type="binding site" evidence="16">
    <location>
        <position position="248"/>
    </location>
    <ligand>
        <name>Ca(2+)</name>
        <dbReference type="ChEBI" id="CHEBI:29108"/>
        <label>2</label>
    </ligand>
</feature>
<comment type="caution">
    <text evidence="21">The sequence shown here is derived from an EMBL/GenBank/DDBJ whole genome shotgun (WGS) entry which is preliminary data.</text>
</comment>
<evidence type="ECO:0000256" key="15">
    <source>
        <dbReference type="PIRSR" id="PIRSR600823-2"/>
    </source>
</evidence>
<evidence type="ECO:0000256" key="7">
    <source>
        <dbReference type="ARBA" id="ARBA00022723"/>
    </source>
</evidence>
<comment type="similarity">
    <text evidence="19">Belongs to the peroxidase family. Classical plant (class III) peroxidase subfamily.</text>
</comment>
<comment type="function">
    <text evidence="2">Removal of H(2)O(2), oxidation of toxic reductants, biosynthesis and degradation of lignin, suberization, auxin catabolism, response to environmental stresses such as wounding, pathogen attack and oxidative stress. These functions might be dependent on each isozyme/isoform in each plant tissue.</text>
</comment>
<dbReference type="PRINTS" id="PR00458">
    <property type="entry name" value="PEROXIDASE"/>
</dbReference>
<protein>
    <recommendedName>
        <fullName evidence="3 19">Peroxidase</fullName>
        <ecNumber evidence="3 19">1.11.1.7</ecNumber>
    </recommendedName>
</protein>
<dbReference type="GO" id="GO:0020037">
    <property type="term" value="F:heme binding"/>
    <property type="evidence" value="ECO:0007669"/>
    <property type="project" value="UniProtKB-UniRule"/>
</dbReference>
<dbReference type="Pfam" id="PF00141">
    <property type="entry name" value="peroxidase"/>
    <property type="match status" value="1"/>
</dbReference>
<evidence type="ECO:0000256" key="17">
    <source>
        <dbReference type="PIRSR" id="PIRSR600823-4"/>
    </source>
</evidence>
<feature type="disulfide bond" evidence="18">
    <location>
        <begin position="203"/>
        <end position="235"/>
    </location>
</feature>
<evidence type="ECO:0000259" key="20">
    <source>
        <dbReference type="PROSITE" id="PS50873"/>
    </source>
</evidence>
<comment type="cofactor">
    <cofactor evidence="16 19">
        <name>Ca(2+)</name>
        <dbReference type="ChEBI" id="CHEBI:29108"/>
    </cofactor>
    <text evidence="16 19">Binds 2 calcium ions per subunit.</text>
</comment>
<dbReference type="Proteomes" id="UP001054252">
    <property type="component" value="Unassembled WGS sequence"/>
</dbReference>
<evidence type="ECO:0000313" key="22">
    <source>
        <dbReference type="Proteomes" id="UP001054252"/>
    </source>
</evidence>
<dbReference type="InterPro" id="IPR033905">
    <property type="entry name" value="Secretory_peroxidase"/>
</dbReference>
<gene>
    <name evidence="21" type="ORF">SLEP1_g4556</name>
</gene>
<evidence type="ECO:0000256" key="11">
    <source>
        <dbReference type="ARBA" id="ARBA00023004"/>
    </source>
</evidence>
<evidence type="ECO:0000256" key="13">
    <source>
        <dbReference type="ARBA" id="ARBA00023324"/>
    </source>
</evidence>
<dbReference type="EMBL" id="BPVZ01000004">
    <property type="protein sequence ID" value="GKU90574.1"/>
    <property type="molecule type" value="Genomic_DNA"/>
</dbReference>
<keyword evidence="4 19" id="KW-0964">Secreted</keyword>
<comment type="cofactor">
    <cofactor evidence="16 19">
        <name>heme b</name>
        <dbReference type="ChEBI" id="CHEBI:60344"/>
    </cofactor>
    <text evidence="16 19">Binds 1 heme b (iron(II)-protoporphyrin IX) group per subunit.</text>
</comment>
<evidence type="ECO:0000256" key="19">
    <source>
        <dbReference type="RuleBase" id="RU362060"/>
    </source>
</evidence>
<keyword evidence="5 19" id="KW-0575">Peroxidase</keyword>
<dbReference type="GO" id="GO:0005576">
    <property type="term" value="C:extracellular region"/>
    <property type="evidence" value="ECO:0007669"/>
    <property type="project" value="UniProtKB-SubCell"/>
</dbReference>
<evidence type="ECO:0000256" key="3">
    <source>
        <dbReference type="ARBA" id="ARBA00012313"/>
    </source>
</evidence>
<evidence type="ECO:0000256" key="16">
    <source>
        <dbReference type="PIRSR" id="PIRSR600823-3"/>
    </source>
</evidence>
<feature type="disulfide bond" evidence="18">
    <location>
        <begin position="41"/>
        <end position="118"/>
    </location>
</feature>
<feature type="signal peptide" evidence="19">
    <location>
        <begin position="1"/>
        <end position="23"/>
    </location>
</feature>
<dbReference type="GO" id="GO:0042744">
    <property type="term" value="P:hydrogen peroxide catabolic process"/>
    <property type="evidence" value="ECO:0007669"/>
    <property type="project" value="UniProtKB-KW"/>
</dbReference>
<dbReference type="GO" id="GO:0140825">
    <property type="term" value="F:lactoperoxidase activity"/>
    <property type="evidence" value="ECO:0007669"/>
    <property type="project" value="UniProtKB-EC"/>
</dbReference>
<feature type="binding site" evidence="16">
    <location>
        <position position="80"/>
    </location>
    <ligand>
        <name>Ca(2+)</name>
        <dbReference type="ChEBI" id="CHEBI:29108"/>
        <label>1</label>
    </ligand>
</feature>
<evidence type="ECO:0000313" key="21">
    <source>
        <dbReference type="EMBL" id="GKU90574.1"/>
    </source>
</evidence>
<dbReference type="GO" id="GO:0006979">
    <property type="term" value="P:response to oxidative stress"/>
    <property type="evidence" value="ECO:0007669"/>
    <property type="project" value="UniProtKB-UniRule"/>
</dbReference>
<feature type="binding site" evidence="16">
    <location>
        <position position="78"/>
    </location>
    <ligand>
        <name>Ca(2+)</name>
        <dbReference type="ChEBI" id="CHEBI:29108"/>
        <label>1</label>
    </ligand>
</feature>
<dbReference type="PRINTS" id="PR00461">
    <property type="entry name" value="PLPEROXIDASE"/>
</dbReference>
<keyword evidence="10 19" id="KW-0560">Oxidoreductase</keyword>
<feature type="binding site" evidence="16">
    <location>
        <position position="256"/>
    </location>
    <ligand>
        <name>Ca(2+)</name>
        <dbReference type="ChEBI" id="CHEBI:29108"/>
        <label>2</label>
    </ligand>
</feature>
<evidence type="ECO:0000256" key="2">
    <source>
        <dbReference type="ARBA" id="ARBA00002322"/>
    </source>
</evidence>
<feature type="disulfide bond" evidence="18">
    <location>
        <begin position="74"/>
        <end position="79"/>
    </location>
</feature>
<feature type="binding site" evidence="16">
    <location>
        <position position="76"/>
    </location>
    <ligand>
        <name>Ca(2+)</name>
        <dbReference type="ChEBI" id="CHEBI:29108"/>
        <label>1</label>
    </ligand>
</feature>
<dbReference type="Gene3D" id="1.10.420.10">
    <property type="entry name" value="Peroxidase, domain 2"/>
    <property type="match status" value="1"/>
</dbReference>
<dbReference type="AlphaFoldDB" id="A0AAV5HX69"/>
<dbReference type="InterPro" id="IPR019794">
    <property type="entry name" value="Peroxidases_AS"/>
</dbReference>
<dbReference type="Gene3D" id="1.10.520.10">
    <property type="match status" value="1"/>
</dbReference>
<dbReference type="InterPro" id="IPR000823">
    <property type="entry name" value="Peroxidase_pln"/>
</dbReference>
<dbReference type="InterPro" id="IPR002016">
    <property type="entry name" value="Haem_peroxidase"/>
</dbReference>
<organism evidence="21 22">
    <name type="scientific">Rubroshorea leprosula</name>
    <dbReference type="NCBI Taxonomy" id="152421"/>
    <lineage>
        <taxon>Eukaryota</taxon>
        <taxon>Viridiplantae</taxon>
        <taxon>Streptophyta</taxon>
        <taxon>Embryophyta</taxon>
        <taxon>Tracheophyta</taxon>
        <taxon>Spermatophyta</taxon>
        <taxon>Magnoliopsida</taxon>
        <taxon>eudicotyledons</taxon>
        <taxon>Gunneridae</taxon>
        <taxon>Pentapetalae</taxon>
        <taxon>rosids</taxon>
        <taxon>malvids</taxon>
        <taxon>Malvales</taxon>
        <taxon>Dipterocarpaceae</taxon>
        <taxon>Rubroshorea</taxon>
    </lineage>
</organism>
<reference evidence="21 22" key="1">
    <citation type="journal article" date="2021" name="Commun. Biol.">
        <title>The genome of Shorea leprosula (Dipterocarpaceae) highlights the ecological relevance of drought in aseasonal tropical rainforests.</title>
        <authorList>
            <person name="Ng K.K.S."/>
            <person name="Kobayashi M.J."/>
            <person name="Fawcett J.A."/>
            <person name="Hatakeyama M."/>
            <person name="Paape T."/>
            <person name="Ng C.H."/>
            <person name="Ang C.C."/>
            <person name="Tnah L.H."/>
            <person name="Lee C.T."/>
            <person name="Nishiyama T."/>
            <person name="Sese J."/>
            <person name="O'Brien M.J."/>
            <person name="Copetti D."/>
            <person name="Mohd Noor M.I."/>
            <person name="Ong R.C."/>
            <person name="Putra M."/>
            <person name="Sireger I.Z."/>
            <person name="Indrioko S."/>
            <person name="Kosugi Y."/>
            <person name="Izuno A."/>
            <person name="Isagi Y."/>
            <person name="Lee S.L."/>
            <person name="Shimizu K.K."/>
        </authorList>
    </citation>
    <scope>NUCLEOTIDE SEQUENCE [LARGE SCALE GENOMIC DNA]</scope>
    <source>
        <strain evidence="21">214</strain>
    </source>
</reference>
<feature type="binding site" evidence="16">
    <location>
        <position position="82"/>
    </location>
    <ligand>
        <name>Ca(2+)</name>
        <dbReference type="ChEBI" id="CHEBI:29108"/>
        <label>1</label>
    </ligand>
</feature>